<evidence type="ECO:0000256" key="2">
    <source>
        <dbReference type="RuleBase" id="RU367113"/>
    </source>
</evidence>
<keyword evidence="2" id="KW-0479">Metal-binding</keyword>
<keyword evidence="2" id="KW-0540">Nuclease</keyword>
<gene>
    <name evidence="4 6 7" type="ORF">SRAE_2000142500</name>
</gene>
<evidence type="ECO:0000256" key="1">
    <source>
        <dbReference type="ARBA" id="ARBA00006562"/>
    </source>
</evidence>
<keyword evidence="2" id="KW-0539">Nucleus</keyword>
<dbReference type="Proteomes" id="UP000035682">
    <property type="component" value="Unplaced"/>
</dbReference>
<dbReference type="GO" id="GO:0110155">
    <property type="term" value="P:NAD-cap decapping"/>
    <property type="evidence" value="ECO:0007669"/>
    <property type="project" value="TreeGrafter"/>
</dbReference>
<evidence type="ECO:0000313" key="6">
    <source>
        <dbReference type="WBParaSite" id="SRAE_2000142500.1"/>
    </source>
</evidence>
<feature type="domain" description="RAI1-like" evidence="3">
    <location>
        <begin position="7"/>
        <end position="287"/>
    </location>
</feature>
<protein>
    <recommendedName>
        <fullName evidence="2">Decapping nuclease</fullName>
        <ecNumber evidence="2">3.6.1.-</ecNumber>
    </recommendedName>
</protein>
<evidence type="ECO:0000313" key="7">
    <source>
        <dbReference type="WormBase" id="SRAE_2000142500"/>
    </source>
</evidence>
<dbReference type="GO" id="GO:0005829">
    <property type="term" value="C:cytosol"/>
    <property type="evidence" value="ECO:0007669"/>
    <property type="project" value="TreeGrafter"/>
</dbReference>
<comment type="similarity">
    <text evidence="1 2">Belongs to the DXO/Dom3Z family.</text>
</comment>
<keyword evidence="5" id="KW-1185">Reference proteome</keyword>
<dbReference type="CTD" id="36379124"/>
<organism evidence="4">
    <name type="scientific">Strongyloides ratti</name>
    <name type="common">Parasitic roundworm</name>
    <dbReference type="NCBI Taxonomy" id="34506"/>
    <lineage>
        <taxon>Eukaryota</taxon>
        <taxon>Metazoa</taxon>
        <taxon>Ecdysozoa</taxon>
        <taxon>Nematoda</taxon>
        <taxon>Chromadorea</taxon>
        <taxon>Rhabditida</taxon>
        <taxon>Tylenchina</taxon>
        <taxon>Panagrolaimomorpha</taxon>
        <taxon>Strongyloidoidea</taxon>
        <taxon>Strongyloididae</taxon>
        <taxon>Strongyloides</taxon>
    </lineage>
</organism>
<dbReference type="GO" id="GO:0000166">
    <property type="term" value="F:nucleotide binding"/>
    <property type="evidence" value="ECO:0007669"/>
    <property type="project" value="UniProtKB-KW"/>
</dbReference>
<dbReference type="GO" id="GO:0005634">
    <property type="term" value="C:nucleus"/>
    <property type="evidence" value="ECO:0007669"/>
    <property type="project" value="UniProtKB-SubCell"/>
</dbReference>
<reference evidence="6" key="2">
    <citation type="submission" date="2020-12" db="UniProtKB">
        <authorList>
            <consortium name="WormBaseParasite"/>
        </authorList>
    </citation>
    <scope>IDENTIFICATION</scope>
</reference>
<proteinExistence type="inferred from homology"/>
<dbReference type="GO" id="GO:0004518">
    <property type="term" value="F:nuclease activity"/>
    <property type="evidence" value="ECO:0007669"/>
    <property type="project" value="UniProtKB-KW"/>
</dbReference>
<dbReference type="Pfam" id="PF08652">
    <property type="entry name" value="RAI1"/>
    <property type="match status" value="1"/>
</dbReference>
<dbReference type="GO" id="GO:0003723">
    <property type="term" value="F:RNA binding"/>
    <property type="evidence" value="ECO:0007669"/>
    <property type="project" value="UniProtKB-KW"/>
</dbReference>
<dbReference type="GO" id="GO:0046872">
    <property type="term" value="F:metal ion binding"/>
    <property type="evidence" value="ECO:0007669"/>
    <property type="project" value="UniProtKB-KW"/>
</dbReference>
<dbReference type="EMBL" id="LN609529">
    <property type="protein sequence ID" value="CEF66759.1"/>
    <property type="molecule type" value="Genomic_DNA"/>
</dbReference>
<dbReference type="GeneID" id="36379124"/>
<comment type="cofactor">
    <cofactor evidence="2">
        <name>a divalent metal cation</name>
        <dbReference type="ChEBI" id="CHEBI:60240"/>
    </cofactor>
</comment>
<dbReference type="AlphaFoldDB" id="A0A090MY88"/>
<dbReference type="InterPro" id="IPR013961">
    <property type="entry name" value="RAI1"/>
</dbReference>
<dbReference type="RefSeq" id="XP_024505959.1">
    <property type="nucleotide sequence ID" value="XM_024652377.1"/>
</dbReference>
<reference evidence="4 5" key="1">
    <citation type="submission" date="2014-09" db="EMBL/GenBank/DDBJ databases">
        <authorList>
            <person name="Martin A.A."/>
        </authorList>
    </citation>
    <scope>NUCLEOTIDE SEQUENCE</scope>
    <source>
        <strain evidence="5">ED321</strain>
        <strain evidence="4">ED321 Heterogonic</strain>
    </source>
</reference>
<evidence type="ECO:0000259" key="3">
    <source>
        <dbReference type="Pfam" id="PF08652"/>
    </source>
</evidence>
<dbReference type="STRING" id="34506.A0A090MY88"/>
<evidence type="ECO:0000313" key="5">
    <source>
        <dbReference type="Proteomes" id="UP000035682"/>
    </source>
</evidence>
<dbReference type="EC" id="3.6.1.-" evidence="2"/>
<dbReference type="WBParaSite" id="SRAE_2000142500.1">
    <property type="protein sequence ID" value="SRAE_2000142500.1"/>
    <property type="gene ID" value="WBGene00261630"/>
</dbReference>
<dbReference type="GO" id="GO:0000956">
    <property type="term" value="P:nuclear-transcribed mRNA catabolic process"/>
    <property type="evidence" value="ECO:0007669"/>
    <property type="project" value="TreeGrafter"/>
</dbReference>
<dbReference type="InterPro" id="IPR039039">
    <property type="entry name" value="RAI1-like_fam"/>
</dbReference>
<dbReference type="PANTHER" id="PTHR12395:SF9">
    <property type="entry name" value="DECAPPING AND EXORIBONUCLEASE PROTEIN"/>
    <property type="match status" value="1"/>
</dbReference>
<accession>A0A090MY88</accession>
<keyword evidence="2" id="KW-0547">Nucleotide-binding</keyword>
<dbReference type="WormBase" id="SRAE_2000142500">
    <property type="protein sequence ID" value="SRP05206"/>
    <property type="gene ID" value="WBGene00261630"/>
</dbReference>
<sequence length="333" mass="38503">MSSKISRPAKLFSFYNEKEENGENIFIFDEKLFPIFHTRPNLYGSSVNLTEGIEEYTKKQKFIHTPCNWDILTYINKTVGFSLQHITDHSDVVCYREFLRDLMLVRFGGTLKYDYVAIMYSGIVFIEKVQNISENIEIKDIERDYMERKFKIYCTNKVDKNSSTMSSSKGYYVTQTREFQRSNSKIKVMFTGEVDAINSISDSKDNNFMEIRVSTNNLMHILNGRELCNTWSKAYIAGNELIAVGITKNNLLKNIKLISLSDLESKLPSQISEIMEFVGKSLESIINACKKYPMKYIIIPQSCSSLRVASDEDIKTMNFSRPSSNFFQAFHSH</sequence>
<dbReference type="PANTHER" id="PTHR12395">
    <property type="entry name" value="DOM-3 RELATED"/>
    <property type="match status" value="1"/>
</dbReference>
<keyword evidence="2" id="KW-0378">Hydrolase</keyword>
<name>A0A090MY88_STRRB</name>
<comment type="subcellular location">
    <subcellularLocation>
        <location evidence="2">Nucleus</location>
    </subcellularLocation>
</comment>
<evidence type="ECO:0000313" key="4">
    <source>
        <dbReference type="EMBL" id="CEF66759.1"/>
    </source>
</evidence>
<keyword evidence="2" id="KW-0694">RNA-binding</keyword>
<comment type="function">
    <text evidence="2">Decapping enzyme for NAD-capped RNAs: specifically hydrolyzes the nicotinamide adenine dinucleotide (NAD) cap from a subset of RNAs by removing the entire NAD moiety from the 5'-end of an NAD-capped RNA.</text>
</comment>
<dbReference type="GO" id="GO:0034353">
    <property type="term" value="F:mRNA 5'-diphosphatase activity"/>
    <property type="evidence" value="ECO:0007669"/>
    <property type="project" value="TreeGrafter"/>
</dbReference>